<dbReference type="AlphaFoldDB" id="A0A564W307"/>
<feature type="region of interest" description="Disordered" evidence="1">
    <location>
        <begin position="1"/>
        <end position="29"/>
    </location>
</feature>
<dbReference type="Proteomes" id="UP000408482">
    <property type="component" value="Unassembled WGS sequence"/>
</dbReference>
<organism evidence="2 3">
    <name type="scientific">Blautia luti</name>
    <dbReference type="NCBI Taxonomy" id="89014"/>
    <lineage>
        <taxon>Bacteria</taxon>
        <taxon>Bacillati</taxon>
        <taxon>Bacillota</taxon>
        <taxon>Clostridia</taxon>
        <taxon>Lachnospirales</taxon>
        <taxon>Lachnospiraceae</taxon>
        <taxon>Blautia</taxon>
    </lineage>
</organism>
<keyword evidence="3" id="KW-1185">Reference proteome</keyword>
<protein>
    <submittedName>
        <fullName evidence="2">Uncharacterized protein</fullName>
    </submittedName>
</protein>
<accession>A0A564W307</accession>
<proteinExistence type="predicted"/>
<evidence type="ECO:0000313" key="3">
    <source>
        <dbReference type="Proteomes" id="UP000408482"/>
    </source>
</evidence>
<evidence type="ECO:0000313" key="2">
    <source>
        <dbReference type="EMBL" id="VUX39289.1"/>
    </source>
</evidence>
<name>A0A564W307_9FIRM</name>
<gene>
    <name evidence="2" type="ORF">RSSSTS7063_03577</name>
</gene>
<reference evidence="2 3" key="1">
    <citation type="submission" date="2019-07" db="EMBL/GenBank/DDBJ databases">
        <authorList>
            <person name="Hibberd C M."/>
            <person name="Gehrig L. J."/>
            <person name="Chang H.-W."/>
            <person name="Venkatesh S."/>
        </authorList>
    </citation>
    <scope>NUCLEOTIDE SEQUENCE [LARGE SCALE GENOMIC DNA]</scope>
    <source>
        <strain evidence="2">Blautia_luti_SSTS_Bg7063</strain>
    </source>
</reference>
<sequence>MTGDEQASKVNREYPFDKNTLRKKGTGHG</sequence>
<feature type="compositionally biased region" description="Basic and acidic residues" evidence="1">
    <location>
        <begin position="1"/>
        <end position="20"/>
    </location>
</feature>
<dbReference type="EMBL" id="CABHNW010000093">
    <property type="protein sequence ID" value="VUX39289.1"/>
    <property type="molecule type" value="Genomic_DNA"/>
</dbReference>
<evidence type="ECO:0000256" key="1">
    <source>
        <dbReference type="SAM" id="MobiDB-lite"/>
    </source>
</evidence>